<comment type="subunit">
    <text evidence="4">Homooligomer.</text>
</comment>
<evidence type="ECO:0000256" key="2">
    <source>
        <dbReference type="ARBA" id="ARBA00004477"/>
    </source>
</evidence>
<evidence type="ECO:0000313" key="11">
    <source>
        <dbReference type="EMBL" id="CDP25505.1"/>
    </source>
</evidence>
<feature type="transmembrane region" description="Helical" evidence="9">
    <location>
        <begin position="328"/>
        <end position="346"/>
    </location>
</feature>
<feature type="transmembrane region" description="Helical" evidence="9">
    <location>
        <begin position="163"/>
        <end position="182"/>
    </location>
</feature>
<keyword evidence="7 9" id="KW-0472">Membrane</keyword>
<feature type="transmembrane region" description="Helical" evidence="9">
    <location>
        <begin position="40"/>
        <end position="60"/>
    </location>
</feature>
<dbReference type="Pfam" id="PF03151">
    <property type="entry name" value="TPT"/>
    <property type="match status" value="1"/>
</dbReference>
<feature type="transmembrane region" description="Helical" evidence="9">
    <location>
        <begin position="398"/>
        <end position="418"/>
    </location>
</feature>
<feature type="transmembrane region" description="Helical" evidence="9">
    <location>
        <begin position="104"/>
        <end position="121"/>
    </location>
</feature>
<feature type="transmembrane region" description="Helical" evidence="9">
    <location>
        <begin position="188"/>
        <end position="209"/>
    </location>
</feature>
<feature type="domain" description="Sugar phosphate transporter" evidence="10">
    <location>
        <begin position="41"/>
        <end position="345"/>
    </location>
</feature>
<reference evidence="12" key="2">
    <citation type="journal article" date="2014" name="Genetics">
        <title>Maintaining two mating types: Structure of the mating type locus and its role in heterokaryosis in Podospora anserina.</title>
        <authorList>
            <person name="Grognet P."/>
            <person name="Bidard F."/>
            <person name="Kuchly C."/>
            <person name="Tong L.C.H."/>
            <person name="Coppin E."/>
            <person name="Benkhali J.A."/>
            <person name="Couloux A."/>
            <person name="Wincker P."/>
            <person name="Debuchy R."/>
            <person name="Silar P."/>
        </authorList>
    </citation>
    <scope>GENOME REANNOTATION</scope>
    <source>
        <strain evidence="12">S / ATCC MYA-4624 / DSM 980 / FGSC 10383</strain>
    </source>
</reference>
<dbReference type="Proteomes" id="UP000001197">
    <property type="component" value="Chromosome 2"/>
</dbReference>
<evidence type="ECO:0000256" key="3">
    <source>
        <dbReference type="ARBA" id="ARBA00010425"/>
    </source>
</evidence>
<comment type="subcellular location">
    <subcellularLocation>
        <location evidence="2">Endoplasmic reticulum membrane</location>
        <topology evidence="2">Multi-pass membrane protein</topology>
    </subcellularLocation>
</comment>
<feature type="transmembrane region" description="Helical" evidence="9">
    <location>
        <begin position="221"/>
        <end position="238"/>
    </location>
</feature>
<evidence type="ECO:0000259" key="10">
    <source>
        <dbReference type="Pfam" id="PF03151"/>
    </source>
</evidence>
<evidence type="ECO:0000256" key="8">
    <source>
        <dbReference type="SAM" id="MobiDB-lite"/>
    </source>
</evidence>
<keyword evidence="12" id="KW-1185">Reference proteome</keyword>
<keyword evidence="5 9" id="KW-0812">Transmembrane</keyword>
<dbReference type="PANTHER" id="PTHR11132">
    <property type="entry name" value="SOLUTE CARRIER FAMILY 35"/>
    <property type="match status" value="1"/>
</dbReference>
<evidence type="ECO:0000256" key="1">
    <source>
        <dbReference type="ARBA" id="ARBA00003420"/>
    </source>
</evidence>
<dbReference type="InterPro" id="IPR004853">
    <property type="entry name" value="Sugar_P_trans_dom"/>
</dbReference>
<reference evidence="11 12" key="1">
    <citation type="journal article" date="2008" name="Genome Biol.">
        <title>The genome sequence of the model ascomycete fungus Podospora anserina.</title>
        <authorList>
            <person name="Espagne E."/>
            <person name="Lespinet O."/>
            <person name="Malagnac F."/>
            <person name="Da Silva C."/>
            <person name="Jaillon O."/>
            <person name="Porcel B.M."/>
            <person name="Couloux A."/>
            <person name="Aury J.-M."/>
            <person name="Segurens B."/>
            <person name="Poulain J."/>
            <person name="Anthouard V."/>
            <person name="Grossetete S."/>
            <person name="Khalili H."/>
            <person name="Coppin E."/>
            <person name="Dequard-Chablat M."/>
            <person name="Picard M."/>
            <person name="Contamine V."/>
            <person name="Arnaise S."/>
            <person name="Bourdais A."/>
            <person name="Berteaux-Lecellier V."/>
            <person name="Gautheret D."/>
            <person name="de Vries R.P."/>
            <person name="Battaglia E."/>
            <person name="Coutinho P.M."/>
            <person name="Danchin E.G.J."/>
            <person name="Henrissat B."/>
            <person name="El Khoury R."/>
            <person name="Sainsard-Chanet A."/>
            <person name="Boivin A."/>
            <person name="Pinan-Lucarre B."/>
            <person name="Sellem C.H."/>
            <person name="Debuchy R."/>
            <person name="Wincker P."/>
            <person name="Weissenbach J."/>
            <person name="Silar P."/>
        </authorList>
    </citation>
    <scope>NUCLEOTIDE SEQUENCE [LARGE SCALE GENOMIC DNA]</scope>
    <source>
        <strain evidence="12">S / ATCC MYA-4624 / DSM 980 / FGSC 10383</strain>
    </source>
</reference>
<evidence type="ECO:0000256" key="5">
    <source>
        <dbReference type="ARBA" id="ARBA00022692"/>
    </source>
</evidence>
<keyword evidence="6 9" id="KW-1133">Transmembrane helix</keyword>
<dbReference type="GO" id="GO:0005789">
    <property type="term" value="C:endoplasmic reticulum membrane"/>
    <property type="evidence" value="ECO:0007669"/>
    <property type="project" value="UniProtKB-SubCell"/>
</dbReference>
<dbReference type="eggNOG" id="KOG1441">
    <property type="taxonomic scope" value="Eukaryota"/>
</dbReference>
<evidence type="ECO:0000256" key="6">
    <source>
        <dbReference type="ARBA" id="ARBA00022989"/>
    </source>
</evidence>
<dbReference type="InterPro" id="IPR050186">
    <property type="entry name" value="TPT_transporter"/>
</dbReference>
<evidence type="ECO:0000256" key="9">
    <source>
        <dbReference type="SAM" id="Phobius"/>
    </source>
</evidence>
<feature type="compositionally biased region" description="Acidic residues" evidence="8">
    <location>
        <begin position="1"/>
        <end position="10"/>
    </location>
</feature>
<dbReference type="AlphaFoldDB" id="A0A090CD23"/>
<proteinExistence type="inferred from homology"/>
<protein>
    <submittedName>
        <fullName evidence="11">Solute carrier family 35 member C2</fullName>
    </submittedName>
</protein>
<evidence type="ECO:0000256" key="4">
    <source>
        <dbReference type="ARBA" id="ARBA00011182"/>
    </source>
</evidence>
<feature type="transmembrane region" description="Helical" evidence="9">
    <location>
        <begin position="258"/>
        <end position="279"/>
    </location>
</feature>
<comment type="function">
    <text evidence="1">Involved in the import of GDP-mannose from the cytoplasm into the Golgi lumen.</text>
</comment>
<feature type="transmembrane region" description="Helical" evidence="9">
    <location>
        <begin position="300"/>
        <end position="322"/>
    </location>
</feature>
<evidence type="ECO:0000313" key="12">
    <source>
        <dbReference type="Proteomes" id="UP000001197"/>
    </source>
</evidence>
<sequence>MAAANNDDDVERQQLHPEPQAAEAEKPRPTTVQRGGLHPIFYILAWIFFSNLTILFNKWMIDGRGFTVILTCWHLVFATVATQILARTTHLLDGRKNIKMTGRIYLRAIVPIGLLYSASLVCSNMVYLYLSVAFIQMLKAAAPVAVLLTAWAWGVEEPSLKRFLNILFIVAGVGLASLGEINFSMAGFLFQVGGIVFEAMRLIMIQVLLSGEDMKMDPLVSLYYYAPVCAVMNVIVAIGSEANRFDFGDVGRAGAGLLVLNAMVAFMLNVSSVFLVSQYPPLTVQHKDTNNHVKIGKTSGLVMTLTGILKNILLVIISVMIWKTNITAIQFVGYAIATAGLAYYSLGWEQTVAISVGVWVYAKSLWERVAGSYSPLSQGEGGGSQEGAGRLPAAVKRALIMGLVVVTVVVLVAGFLYGSGGPATGPVSKEVEEIGQGA</sequence>
<dbReference type="InParanoid" id="A0A090CD23"/>
<feature type="region of interest" description="Disordered" evidence="8">
    <location>
        <begin position="1"/>
        <end position="31"/>
    </location>
</feature>
<dbReference type="EMBL" id="FO904937">
    <property type="protein sequence ID" value="CDP25505.1"/>
    <property type="molecule type" value="Genomic_DNA"/>
</dbReference>
<feature type="transmembrane region" description="Helical" evidence="9">
    <location>
        <begin position="66"/>
        <end position="84"/>
    </location>
</feature>
<organism evidence="11 12">
    <name type="scientific">Podospora anserina (strain S / ATCC MYA-4624 / DSM 980 / FGSC 10383)</name>
    <name type="common">Pleurage anserina</name>
    <dbReference type="NCBI Taxonomy" id="515849"/>
    <lineage>
        <taxon>Eukaryota</taxon>
        <taxon>Fungi</taxon>
        <taxon>Dikarya</taxon>
        <taxon>Ascomycota</taxon>
        <taxon>Pezizomycotina</taxon>
        <taxon>Sordariomycetes</taxon>
        <taxon>Sordariomycetidae</taxon>
        <taxon>Sordariales</taxon>
        <taxon>Podosporaceae</taxon>
        <taxon>Podospora</taxon>
        <taxon>Podospora anserina</taxon>
    </lineage>
</organism>
<name>A0A090CD23_PODAN</name>
<feature type="transmembrane region" description="Helical" evidence="9">
    <location>
        <begin position="127"/>
        <end position="151"/>
    </location>
</feature>
<comment type="similarity">
    <text evidence="3">Belongs to the TPT transporter family. SLC35D subfamily.</text>
</comment>
<accession>A0A090CD23</accession>
<evidence type="ECO:0000256" key="7">
    <source>
        <dbReference type="ARBA" id="ARBA00023136"/>
    </source>
</evidence>